<dbReference type="PANTHER" id="PTHR19446">
    <property type="entry name" value="REVERSE TRANSCRIPTASES"/>
    <property type="match status" value="1"/>
</dbReference>
<evidence type="ECO:0000313" key="3">
    <source>
        <dbReference type="Proteomes" id="UP000499080"/>
    </source>
</evidence>
<gene>
    <name evidence="2" type="ORF">AVEN_24005_1</name>
</gene>
<feature type="domain" description="Reverse transcriptase" evidence="1">
    <location>
        <begin position="17"/>
        <end position="272"/>
    </location>
</feature>
<proteinExistence type="predicted"/>
<dbReference type="AlphaFoldDB" id="A0A4Y2CZV3"/>
<dbReference type="PROSITE" id="PS50878">
    <property type="entry name" value="RT_POL"/>
    <property type="match status" value="1"/>
</dbReference>
<name>A0A4Y2CZV3_ARAVE</name>
<dbReference type="EMBL" id="BGPR01000279">
    <property type="protein sequence ID" value="GBM10022.1"/>
    <property type="molecule type" value="Genomic_DNA"/>
</dbReference>
<evidence type="ECO:0000259" key="1">
    <source>
        <dbReference type="PROSITE" id="PS50878"/>
    </source>
</evidence>
<comment type="caution">
    <text evidence="2">The sequence shown here is derived from an EMBL/GenBank/DDBJ whole genome shotgun (WGS) entry which is preliminary data.</text>
</comment>
<dbReference type="Proteomes" id="UP000499080">
    <property type="component" value="Unassembled WGS sequence"/>
</dbReference>
<sequence length="272" mass="31354">METLQELELELYPHKSRCYQLHFFSEPLKKGIIILFHKDGKEADEIKSYRPVTLLLTIGKVLEQILLRTLNHTIKKKNLLHHNEFGFRGGRSTDDAIYQLAERIQDAKHKKLHTKVISLYIQGAFDHLQYNSIGNSLDEINFTSHTIETLKDILNYRKVTIQTAQVPVSWSQQQECAQGSCTGPMFWNLVANEIISEEWQPNVHLQAFANDFIFVMSEPTGAKPKATAQAALTKFPHWTDKHQLKVCTEKSTTILMSRLVSDPRVKWDNQIN</sequence>
<reference evidence="2 3" key="1">
    <citation type="journal article" date="2019" name="Sci. Rep.">
        <title>Orb-weaving spider Araneus ventricosus genome elucidates the spidroin gene catalogue.</title>
        <authorList>
            <person name="Kono N."/>
            <person name="Nakamura H."/>
            <person name="Ohtoshi R."/>
            <person name="Moran D.A.P."/>
            <person name="Shinohara A."/>
            <person name="Yoshida Y."/>
            <person name="Fujiwara M."/>
            <person name="Mori M."/>
            <person name="Tomita M."/>
            <person name="Arakawa K."/>
        </authorList>
    </citation>
    <scope>NUCLEOTIDE SEQUENCE [LARGE SCALE GENOMIC DNA]</scope>
</reference>
<dbReference type="Pfam" id="PF00078">
    <property type="entry name" value="RVT_1"/>
    <property type="match status" value="1"/>
</dbReference>
<dbReference type="OrthoDB" id="410104at2759"/>
<organism evidence="2 3">
    <name type="scientific">Araneus ventricosus</name>
    <name type="common">Orbweaver spider</name>
    <name type="synonym">Epeira ventricosa</name>
    <dbReference type="NCBI Taxonomy" id="182803"/>
    <lineage>
        <taxon>Eukaryota</taxon>
        <taxon>Metazoa</taxon>
        <taxon>Ecdysozoa</taxon>
        <taxon>Arthropoda</taxon>
        <taxon>Chelicerata</taxon>
        <taxon>Arachnida</taxon>
        <taxon>Araneae</taxon>
        <taxon>Araneomorphae</taxon>
        <taxon>Entelegynae</taxon>
        <taxon>Araneoidea</taxon>
        <taxon>Araneidae</taxon>
        <taxon>Araneus</taxon>
    </lineage>
</organism>
<evidence type="ECO:0000313" key="2">
    <source>
        <dbReference type="EMBL" id="GBM10022.1"/>
    </source>
</evidence>
<dbReference type="InterPro" id="IPR000477">
    <property type="entry name" value="RT_dom"/>
</dbReference>
<keyword evidence="3" id="KW-1185">Reference proteome</keyword>
<accession>A0A4Y2CZV3</accession>
<protein>
    <recommendedName>
        <fullName evidence="1">Reverse transcriptase domain-containing protein</fullName>
    </recommendedName>
</protein>